<feature type="region of interest" description="Disordered" evidence="1">
    <location>
        <begin position="27"/>
        <end position="46"/>
    </location>
</feature>
<evidence type="ECO:0000256" key="1">
    <source>
        <dbReference type="SAM" id="MobiDB-lite"/>
    </source>
</evidence>
<gene>
    <name evidence="2" type="ORF">KOR34_11690</name>
</gene>
<dbReference type="Proteomes" id="UP000316714">
    <property type="component" value="Unassembled WGS sequence"/>
</dbReference>
<evidence type="ECO:0000313" key="3">
    <source>
        <dbReference type="Proteomes" id="UP000316714"/>
    </source>
</evidence>
<proteinExistence type="predicted"/>
<keyword evidence="3" id="KW-1185">Reference proteome</keyword>
<comment type="caution">
    <text evidence="2">The sequence shown here is derived from an EMBL/GenBank/DDBJ whole genome shotgun (WGS) entry which is preliminary data.</text>
</comment>
<name>A0A5C5VEY4_9BACT</name>
<dbReference type="EMBL" id="SIHJ01000001">
    <property type="protein sequence ID" value="TWT36265.1"/>
    <property type="molecule type" value="Genomic_DNA"/>
</dbReference>
<accession>A0A5C5VEY4</accession>
<evidence type="ECO:0000313" key="2">
    <source>
        <dbReference type="EMBL" id="TWT36265.1"/>
    </source>
</evidence>
<dbReference type="AlphaFoldDB" id="A0A5C5VEY4"/>
<organism evidence="2 3">
    <name type="scientific">Posidoniimonas corsicana</name>
    <dbReference type="NCBI Taxonomy" id="1938618"/>
    <lineage>
        <taxon>Bacteria</taxon>
        <taxon>Pseudomonadati</taxon>
        <taxon>Planctomycetota</taxon>
        <taxon>Planctomycetia</taxon>
        <taxon>Pirellulales</taxon>
        <taxon>Lacipirellulaceae</taxon>
        <taxon>Posidoniimonas</taxon>
    </lineage>
</organism>
<sequence length="46" mass="5194">MFHRERLFKVHIVRENVGGVSLRIRDNLTQPSNDPPPIARGAASIK</sequence>
<protein>
    <submittedName>
        <fullName evidence="2">Uncharacterized protein</fullName>
    </submittedName>
</protein>
<reference evidence="2 3" key="1">
    <citation type="submission" date="2019-02" db="EMBL/GenBank/DDBJ databases">
        <title>Deep-cultivation of Planctomycetes and their phenomic and genomic characterization uncovers novel biology.</title>
        <authorList>
            <person name="Wiegand S."/>
            <person name="Jogler M."/>
            <person name="Boedeker C."/>
            <person name="Pinto D."/>
            <person name="Vollmers J."/>
            <person name="Rivas-Marin E."/>
            <person name="Kohn T."/>
            <person name="Peeters S.H."/>
            <person name="Heuer A."/>
            <person name="Rast P."/>
            <person name="Oberbeckmann S."/>
            <person name="Bunk B."/>
            <person name="Jeske O."/>
            <person name="Meyerdierks A."/>
            <person name="Storesund J.E."/>
            <person name="Kallscheuer N."/>
            <person name="Luecker S."/>
            <person name="Lage O.M."/>
            <person name="Pohl T."/>
            <person name="Merkel B.J."/>
            <person name="Hornburger P."/>
            <person name="Mueller R.-W."/>
            <person name="Bruemmer F."/>
            <person name="Labrenz M."/>
            <person name="Spormann A.M."/>
            <person name="Op Den Camp H."/>
            <person name="Overmann J."/>
            <person name="Amann R."/>
            <person name="Jetten M.S.M."/>
            <person name="Mascher T."/>
            <person name="Medema M.H."/>
            <person name="Devos D.P."/>
            <person name="Kaster A.-K."/>
            <person name="Ovreas L."/>
            <person name="Rohde M."/>
            <person name="Galperin M.Y."/>
            <person name="Jogler C."/>
        </authorList>
    </citation>
    <scope>NUCLEOTIDE SEQUENCE [LARGE SCALE GENOMIC DNA]</scope>
    <source>
        <strain evidence="2 3">KOR34</strain>
    </source>
</reference>